<dbReference type="SMART" id="SM00267">
    <property type="entry name" value="GGDEF"/>
    <property type="match status" value="1"/>
</dbReference>
<dbReference type="Gene3D" id="3.20.20.450">
    <property type="entry name" value="EAL domain"/>
    <property type="match status" value="1"/>
</dbReference>
<keyword evidence="1" id="KW-0472">Membrane</keyword>
<dbReference type="Pfam" id="PF00563">
    <property type="entry name" value="EAL"/>
    <property type="match status" value="1"/>
</dbReference>
<dbReference type="InterPro" id="IPR035919">
    <property type="entry name" value="EAL_sf"/>
</dbReference>
<dbReference type="EMBL" id="JBBHLI010000007">
    <property type="protein sequence ID" value="MEK9501872.1"/>
    <property type="molecule type" value="Genomic_DNA"/>
</dbReference>
<dbReference type="SUPFAM" id="SSF141868">
    <property type="entry name" value="EAL domain-like"/>
    <property type="match status" value="1"/>
</dbReference>
<dbReference type="SMART" id="SM00052">
    <property type="entry name" value="EAL"/>
    <property type="match status" value="1"/>
</dbReference>
<dbReference type="PANTHER" id="PTHR33121">
    <property type="entry name" value="CYCLIC DI-GMP PHOSPHODIESTERASE PDEF"/>
    <property type="match status" value="1"/>
</dbReference>
<dbReference type="PANTHER" id="PTHR33121:SF79">
    <property type="entry name" value="CYCLIC DI-GMP PHOSPHODIESTERASE PDED-RELATED"/>
    <property type="match status" value="1"/>
</dbReference>
<dbReference type="PROSITE" id="PS50883">
    <property type="entry name" value="EAL"/>
    <property type="match status" value="1"/>
</dbReference>
<sequence>MSESHSLIEPVRDRRPRPLVSAVRHSPKAWPWWLAAAVCVALVAVSGGLWMDAQQRQREIPRLRQGLTLLELEREAGAAVGRLGLASIAAAFRDADYRDLPEERARAAETLRRVETRLHALEPLPNWGVTVGRLRETLDTGIWRLDSNDPMPEGAWAWQWAFTTSFSGVFPTDLTGRWSELMQHALGSQYGVYGPVSILELTLARWAVEGGPLAAHEGLRAYIQGEVARLEDTLADTTLLDPFEPELSVAAASAVGPDHAFALAGIRADPSVRGVELAYRALRRPMTTEPDPEALFASTAEALDALEAGAVTLLGLADDELVEAALAARTRANRAIALGVLVSLLGLGLLGRWMMARGRIEGELRAAAERDALTGVHSRFSLFYHEEPRLAGGDSKGVALLLTDMDDFKSINDRWGHTVGDGALREFARACSQVVEDGDRVARIGGDEFVILLHDRKDPVQAAAIVAERIHANLAEPVEVEGVRLHLRATIGIAVGDGESGIDDMLLQADTALLDAKKNRRSRHAVFNRNYRRNLIREIDGALESGAIDPVFQPIVRASDQSLAGAELLARWTREDGSQVPLDALIDAMVSVGASGVWTERMLLAAARVTPFLPSRDIRFWLNVATHDLVGPGSRALIDTLSSGPVPCTRLGIEVTERIPPSDLPEARSTLLTLRASGLAIALDDVGSDGVPLRHLTELPLDRVKLDGSLVREVDLCPAHRALLAGIVMSARDLELEIVAEHVETEGEARTLVDLGVHYLQGYRTGAPVTIETFISAARREVRQAAV</sequence>
<dbReference type="InterPro" id="IPR000160">
    <property type="entry name" value="GGDEF_dom"/>
</dbReference>
<gene>
    <name evidence="4" type="ORF">WI372_12845</name>
</gene>
<keyword evidence="1" id="KW-0812">Transmembrane</keyword>
<feature type="transmembrane region" description="Helical" evidence="1">
    <location>
        <begin position="335"/>
        <end position="355"/>
    </location>
</feature>
<evidence type="ECO:0000313" key="4">
    <source>
        <dbReference type="EMBL" id="MEK9501872.1"/>
    </source>
</evidence>
<dbReference type="InterPro" id="IPR001633">
    <property type="entry name" value="EAL_dom"/>
</dbReference>
<dbReference type="Gene3D" id="3.30.70.270">
    <property type="match status" value="1"/>
</dbReference>
<name>A0ABU9EAV7_9BACT</name>
<feature type="transmembrane region" description="Helical" evidence="1">
    <location>
        <begin position="30"/>
        <end position="51"/>
    </location>
</feature>
<dbReference type="InterPro" id="IPR029787">
    <property type="entry name" value="Nucleotide_cyclase"/>
</dbReference>
<feature type="domain" description="GGDEF" evidence="3">
    <location>
        <begin position="396"/>
        <end position="529"/>
    </location>
</feature>
<dbReference type="Pfam" id="PF00990">
    <property type="entry name" value="GGDEF"/>
    <property type="match status" value="1"/>
</dbReference>
<dbReference type="Proteomes" id="UP001484239">
    <property type="component" value="Unassembled WGS sequence"/>
</dbReference>
<dbReference type="RefSeq" id="WP_405278972.1">
    <property type="nucleotide sequence ID" value="NZ_CP144380.1"/>
</dbReference>
<reference evidence="4 5" key="1">
    <citation type="submission" date="2024-02" db="EMBL/GenBank/DDBJ databases">
        <title>A novel Gemmatimonadota bacterium.</title>
        <authorList>
            <person name="Du Z.-J."/>
            <person name="Ye Y.-Q."/>
        </authorList>
    </citation>
    <scope>NUCLEOTIDE SEQUENCE [LARGE SCALE GENOMIC DNA]</scope>
    <source>
        <strain evidence="4 5">DH-20</strain>
    </source>
</reference>
<comment type="caution">
    <text evidence="4">The sequence shown here is derived from an EMBL/GenBank/DDBJ whole genome shotgun (WGS) entry which is preliminary data.</text>
</comment>
<feature type="domain" description="EAL" evidence="2">
    <location>
        <begin position="532"/>
        <end position="782"/>
    </location>
</feature>
<keyword evidence="1" id="KW-1133">Transmembrane helix</keyword>
<evidence type="ECO:0000313" key="5">
    <source>
        <dbReference type="Proteomes" id="UP001484239"/>
    </source>
</evidence>
<dbReference type="InterPro" id="IPR043128">
    <property type="entry name" value="Rev_trsase/Diguanyl_cyclase"/>
</dbReference>
<dbReference type="CDD" id="cd01949">
    <property type="entry name" value="GGDEF"/>
    <property type="match status" value="1"/>
</dbReference>
<protein>
    <submittedName>
        <fullName evidence="4">EAL domain-containing protein</fullName>
    </submittedName>
</protein>
<dbReference type="SUPFAM" id="SSF55073">
    <property type="entry name" value="Nucleotide cyclase"/>
    <property type="match status" value="1"/>
</dbReference>
<keyword evidence="5" id="KW-1185">Reference proteome</keyword>
<dbReference type="NCBIfam" id="TIGR00254">
    <property type="entry name" value="GGDEF"/>
    <property type="match status" value="1"/>
</dbReference>
<dbReference type="CDD" id="cd01948">
    <property type="entry name" value="EAL"/>
    <property type="match status" value="1"/>
</dbReference>
<evidence type="ECO:0000259" key="3">
    <source>
        <dbReference type="PROSITE" id="PS50887"/>
    </source>
</evidence>
<dbReference type="PROSITE" id="PS50887">
    <property type="entry name" value="GGDEF"/>
    <property type="match status" value="1"/>
</dbReference>
<accession>A0ABU9EAV7</accession>
<dbReference type="InterPro" id="IPR050706">
    <property type="entry name" value="Cyclic-di-GMP_PDE-like"/>
</dbReference>
<organism evidence="4 5">
    <name type="scientific">Gaopeijia maritima</name>
    <dbReference type="NCBI Taxonomy" id="3119007"/>
    <lineage>
        <taxon>Bacteria</taxon>
        <taxon>Pseudomonadati</taxon>
        <taxon>Gemmatimonadota</taxon>
        <taxon>Longimicrobiia</taxon>
        <taxon>Gaopeijiales</taxon>
        <taxon>Gaopeijiaceae</taxon>
        <taxon>Gaopeijia</taxon>
    </lineage>
</organism>
<proteinExistence type="predicted"/>
<evidence type="ECO:0000256" key="1">
    <source>
        <dbReference type="SAM" id="Phobius"/>
    </source>
</evidence>
<evidence type="ECO:0000259" key="2">
    <source>
        <dbReference type="PROSITE" id="PS50883"/>
    </source>
</evidence>